<dbReference type="PROSITE" id="PS51318">
    <property type="entry name" value="TAT"/>
    <property type="match status" value="1"/>
</dbReference>
<dbReference type="SUPFAM" id="SSF55909">
    <property type="entry name" value="Pentein"/>
    <property type="match status" value="1"/>
</dbReference>
<feature type="compositionally biased region" description="Pro residues" evidence="2">
    <location>
        <begin position="33"/>
        <end position="42"/>
    </location>
</feature>
<comment type="caution">
    <text evidence="4">The sequence shown here is derived from an EMBL/GenBank/DDBJ whole genome shotgun (WGS) entry which is preliminary data.</text>
</comment>
<organism evidence="4 5">
    <name type="scientific">Amycolatopsis halotolerans</name>
    <dbReference type="NCBI Taxonomy" id="330083"/>
    <lineage>
        <taxon>Bacteria</taxon>
        <taxon>Bacillati</taxon>
        <taxon>Actinomycetota</taxon>
        <taxon>Actinomycetes</taxon>
        <taxon>Pseudonocardiales</taxon>
        <taxon>Pseudonocardiaceae</taxon>
        <taxon>Amycolatopsis</taxon>
    </lineage>
</organism>
<protein>
    <submittedName>
        <fullName evidence="4">Agmatine/peptidylarginine deiminase</fullName>
    </submittedName>
</protein>
<feature type="region of interest" description="Disordered" evidence="2">
    <location>
        <begin position="29"/>
        <end position="50"/>
    </location>
</feature>
<dbReference type="RefSeq" id="WP_377869179.1">
    <property type="nucleotide sequence ID" value="NZ_JBHMAY010000011.1"/>
</dbReference>
<dbReference type="Proteomes" id="UP001595764">
    <property type="component" value="Unassembled WGS sequence"/>
</dbReference>
<feature type="signal peptide" evidence="3">
    <location>
        <begin position="1"/>
        <end position="26"/>
    </location>
</feature>
<dbReference type="PANTHER" id="PTHR31377:SF0">
    <property type="entry name" value="AGMATINE DEIMINASE-RELATED"/>
    <property type="match status" value="1"/>
</dbReference>
<keyword evidence="3" id="KW-0732">Signal</keyword>
<dbReference type="Pfam" id="PF04371">
    <property type="entry name" value="PAD_porph"/>
    <property type="match status" value="1"/>
</dbReference>
<feature type="chain" id="PRO_5047302998" evidence="3">
    <location>
        <begin position="27"/>
        <end position="382"/>
    </location>
</feature>
<keyword evidence="1" id="KW-0378">Hydrolase</keyword>
<gene>
    <name evidence="4" type="ORF">ACFORO_26730</name>
</gene>
<keyword evidence="5" id="KW-1185">Reference proteome</keyword>
<sequence length="382" mass="39384">MTHEFVSRRTALTAALGLGAALGAAACGAETPAPAPAAPPSPGSSGAASAGRVFGAEWENHARTLMAWPASDGIWGPDLPAVQAAIAGLARAVAGFEKVVLLAGAEHRDAAQSAVGSDVEVAEIPVDDLWARDTAPVFIRDAGKLTGVDFGFNGWGGKQQHPRDGAVAKAVLEKYRLPRIAAPLVAEGGALETDGQGTLLVTESSLVNDNRNPGKDRARVEDELKRTLGVTTVIWLAGVKGEDITDAHVDCLVRYVAPGVVLLDKPFPGAPADVWSRAAEQARGVLAGAADAAGRKLEVVDLPQPDPDRITGRGEAFVSSYANFYVANGAVFLPKFGDEAADDRARGILAEHFPGREAVLVPIDAIAAGGGGIHCSTHDMPG</sequence>
<dbReference type="Gene3D" id="3.75.10.10">
    <property type="entry name" value="L-arginine/glycine Amidinotransferase, Chain A"/>
    <property type="match status" value="1"/>
</dbReference>
<evidence type="ECO:0000256" key="2">
    <source>
        <dbReference type="SAM" id="MobiDB-lite"/>
    </source>
</evidence>
<accession>A0ABV7QPF0</accession>
<reference evidence="5" key="1">
    <citation type="journal article" date="2019" name="Int. J. Syst. Evol. Microbiol.">
        <title>The Global Catalogue of Microorganisms (GCM) 10K type strain sequencing project: providing services to taxonomists for standard genome sequencing and annotation.</title>
        <authorList>
            <consortium name="The Broad Institute Genomics Platform"/>
            <consortium name="The Broad Institute Genome Sequencing Center for Infectious Disease"/>
            <person name="Wu L."/>
            <person name="Ma J."/>
        </authorList>
    </citation>
    <scope>NUCLEOTIDE SEQUENCE [LARGE SCALE GENOMIC DNA]</scope>
    <source>
        <strain evidence="5">CGMCC 4.7682</strain>
    </source>
</reference>
<proteinExistence type="predicted"/>
<evidence type="ECO:0000313" key="5">
    <source>
        <dbReference type="Proteomes" id="UP001595764"/>
    </source>
</evidence>
<evidence type="ECO:0000313" key="4">
    <source>
        <dbReference type="EMBL" id="MFC3513790.1"/>
    </source>
</evidence>
<name>A0ABV7QPF0_9PSEU</name>
<evidence type="ECO:0000256" key="1">
    <source>
        <dbReference type="ARBA" id="ARBA00022801"/>
    </source>
</evidence>
<dbReference type="PANTHER" id="PTHR31377">
    <property type="entry name" value="AGMATINE DEIMINASE-RELATED"/>
    <property type="match status" value="1"/>
</dbReference>
<dbReference type="EMBL" id="JBHRWI010000030">
    <property type="protein sequence ID" value="MFC3513790.1"/>
    <property type="molecule type" value="Genomic_DNA"/>
</dbReference>
<dbReference type="InterPro" id="IPR006311">
    <property type="entry name" value="TAT_signal"/>
</dbReference>
<evidence type="ECO:0000256" key="3">
    <source>
        <dbReference type="SAM" id="SignalP"/>
    </source>
</evidence>
<dbReference type="InterPro" id="IPR007466">
    <property type="entry name" value="Peptidyl-Arg-deiminase_porph"/>
</dbReference>